<dbReference type="EMBL" id="JBFXLT010000002">
    <property type="protein sequence ID" value="KAL2822637.1"/>
    <property type="molecule type" value="Genomic_DNA"/>
</dbReference>
<keyword evidence="2" id="KW-1133">Transmembrane helix</keyword>
<dbReference type="Gene3D" id="2.80.10.50">
    <property type="match status" value="1"/>
</dbReference>
<evidence type="ECO:0000256" key="2">
    <source>
        <dbReference type="SAM" id="Phobius"/>
    </source>
</evidence>
<accession>A0ABR4I4E7</accession>
<proteinExistence type="predicted"/>
<feature type="compositionally biased region" description="Basic and acidic residues" evidence="1">
    <location>
        <begin position="256"/>
        <end position="275"/>
    </location>
</feature>
<gene>
    <name evidence="3" type="ORF">BJX63DRAFT_427196</name>
</gene>
<organism evidence="3 4">
    <name type="scientific">Aspergillus granulosus</name>
    <dbReference type="NCBI Taxonomy" id="176169"/>
    <lineage>
        <taxon>Eukaryota</taxon>
        <taxon>Fungi</taxon>
        <taxon>Dikarya</taxon>
        <taxon>Ascomycota</taxon>
        <taxon>Pezizomycotina</taxon>
        <taxon>Eurotiomycetes</taxon>
        <taxon>Eurotiomycetidae</taxon>
        <taxon>Eurotiales</taxon>
        <taxon>Aspergillaceae</taxon>
        <taxon>Aspergillus</taxon>
        <taxon>Aspergillus subgen. Nidulantes</taxon>
    </lineage>
</organism>
<evidence type="ECO:0000256" key="1">
    <source>
        <dbReference type="SAM" id="MobiDB-lite"/>
    </source>
</evidence>
<feature type="transmembrane region" description="Helical" evidence="2">
    <location>
        <begin position="566"/>
        <end position="583"/>
    </location>
</feature>
<keyword evidence="4" id="KW-1185">Reference proteome</keyword>
<evidence type="ECO:0000313" key="3">
    <source>
        <dbReference type="EMBL" id="KAL2822637.1"/>
    </source>
</evidence>
<evidence type="ECO:0000313" key="4">
    <source>
        <dbReference type="Proteomes" id="UP001610334"/>
    </source>
</evidence>
<feature type="transmembrane region" description="Helical" evidence="2">
    <location>
        <begin position="156"/>
        <end position="184"/>
    </location>
</feature>
<keyword evidence="2" id="KW-0472">Membrane</keyword>
<keyword evidence="2" id="KW-0812">Transmembrane</keyword>
<comment type="caution">
    <text evidence="3">The sequence shown here is derived from an EMBL/GenBank/DDBJ whole genome shotgun (WGS) entry which is preliminary data.</text>
</comment>
<feature type="transmembrane region" description="Helical" evidence="2">
    <location>
        <begin position="210"/>
        <end position="233"/>
    </location>
</feature>
<feature type="transmembrane region" description="Helical" evidence="2">
    <location>
        <begin position="607"/>
        <end position="629"/>
    </location>
</feature>
<feature type="region of interest" description="Disordered" evidence="1">
    <location>
        <begin position="256"/>
        <end position="280"/>
    </location>
</feature>
<reference evidence="3 4" key="1">
    <citation type="submission" date="2024-07" db="EMBL/GenBank/DDBJ databases">
        <title>Section-level genome sequencing and comparative genomics of Aspergillus sections Usti and Cavernicolus.</title>
        <authorList>
            <consortium name="Lawrence Berkeley National Laboratory"/>
            <person name="Nybo J.L."/>
            <person name="Vesth T.C."/>
            <person name="Theobald S."/>
            <person name="Frisvad J.C."/>
            <person name="Larsen T.O."/>
            <person name="Kjaerboelling I."/>
            <person name="Rothschild-Mancinelli K."/>
            <person name="Lyhne E.K."/>
            <person name="Kogle M.E."/>
            <person name="Barry K."/>
            <person name="Clum A."/>
            <person name="Na H."/>
            <person name="Ledsgaard L."/>
            <person name="Lin J."/>
            <person name="Lipzen A."/>
            <person name="Kuo A."/>
            <person name="Riley R."/>
            <person name="Mondo S."/>
            <person name="Labutti K."/>
            <person name="Haridas S."/>
            <person name="Pangalinan J."/>
            <person name="Salamov A.A."/>
            <person name="Simmons B.A."/>
            <person name="Magnuson J.K."/>
            <person name="Chen J."/>
            <person name="Drula E."/>
            <person name="Henrissat B."/>
            <person name="Wiebenga A."/>
            <person name="Lubbers R.J."/>
            <person name="Gomes A.C."/>
            <person name="Makela M.R."/>
            <person name="Stajich J."/>
            <person name="Grigoriev I.V."/>
            <person name="Mortensen U.H."/>
            <person name="De Vries R.P."/>
            <person name="Baker S.E."/>
            <person name="Andersen M.R."/>
        </authorList>
    </citation>
    <scope>NUCLEOTIDE SEQUENCE [LARGE SCALE GENOMIC DNA]</scope>
    <source>
        <strain evidence="3 4">CBS 588.65</strain>
    </source>
</reference>
<dbReference type="InterPro" id="IPR036300">
    <property type="entry name" value="MIR_dom_sf"/>
</dbReference>
<feature type="transmembrane region" description="Helical" evidence="2">
    <location>
        <begin position="125"/>
        <end position="144"/>
    </location>
</feature>
<name>A0ABR4I4E7_9EURO</name>
<sequence>MLALTVRTVARTCCSAAAAVTLLSLFRGDADHEAPDWRKEISEFLSHGQLAIELLPPLPLALQRLPEGSLVLLDHVGRLLLGTVVSCTLDEVTQGERVSSWALFAPCLILVPLDRAGGGDVRDAFAIGESFGQAALLLLFLLTIREDASRGVKSVWLIVGGFLVAAVTIHNLRVVLSMLVVYIVRGARRLFERPGPHLAPASSRNGTVRYVLTVTLVLLVVVGALVLVSTLAFPTSETMYAGNYNLRHLSAGARREMRSQTSRLERPDHTQRNPLEDPNVPFALSPGTPVSIYLPHAGFLWSDLNAWDEELAVFETANEPGEEEGTAGASRRIVFKDPIGRMKPWVIQRPVTSYSPHGPISPIRNGDQLLLRDAELDGFLTAEEEPSILDRLFLGAGDPTTGRHEVSVQAAPDNGSFWTTEYDPGTDTGFRLYNPEHSCYLSSSLRNFPDWDGTFNDSRIDTVLHLELEATCTTDPTDAVSRLYIVDRSGTRTPAAAPWFNTAPTSARLWTWYSHATWAFRIYSAMWYLFRFRQQHPHWQDAAHSGYNASPSPHEELYREACSLCYWALLISLVVLAPLRLVLQRQRAMGLRNHGSPSRGLEAGRKLVAVLSFTVAGALLRCFVGMGAAHGPEGLLENVVLGVGGLSEIVKIERMLSLAR</sequence>
<dbReference type="Proteomes" id="UP001610334">
    <property type="component" value="Unassembled WGS sequence"/>
</dbReference>
<dbReference type="SUPFAM" id="SSF82109">
    <property type="entry name" value="MIR domain"/>
    <property type="match status" value="1"/>
</dbReference>
<protein>
    <submittedName>
        <fullName evidence="3">Uncharacterized protein</fullName>
    </submittedName>
</protein>